<keyword evidence="3" id="KW-0560">Oxidoreductase</keyword>
<comment type="similarity">
    <text evidence="1">Belongs to the NAD(P)-dependent epimerase/dehydratase family.</text>
</comment>
<dbReference type="Proteomes" id="UP000095762">
    <property type="component" value="Unassembled WGS sequence"/>
</dbReference>
<accession>A0A174QI36</accession>
<protein>
    <submittedName>
        <fullName evidence="3">GDP-L-fucose synthase</fullName>
        <ecNumber evidence="3">1.1.1.271</ecNumber>
    </submittedName>
</protein>
<organism evidence="3 4">
    <name type="scientific">Blautia obeum</name>
    <dbReference type="NCBI Taxonomy" id="40520"/>
    <lineage>
        <taxon>Bacteria</taxon>
        <taxon>Bacillati</taxon>
        <taxon>Bacillota</taxon>
        <taxon>Clostridia</taxon>
        <taxon>Lachnospirales</taxon>
        <taxon>Lachnospiraceae</taxon>
        <taxon>Blautia</taxon>
    </lineage>
</organism>
<reference evidence="3 4" key="1">
    <citation type="submission" date="2015-09" db="EMBL/GenBank/DDBJ databases">
        <authorList>
            <consortium name="Pathogen Informatics"/>
        </authorList>
    </citation>
    <scope>NUCLEOTIDE SEQUENCE [LARGE SCALE GENOMIC DNA]</scope>
    <source>
        <strain evidence="3 4">2789STDY5834957</strain>
    </source>
</reference>
<evidence type="ECO:0000313" key="3">
    <source>
        <dbReference type="EMBL" id="CUP70530.1"/>
    </source>
</evidence>
<dbReference type="RefSeq" id="WP_055059391.1">
    <property type="nucleotide sequence ID" value="NZ_CZBP01000003.1"/>
</dbReference>
<dbReference type="SUPFAM" id="SSF51735">
    <property type="entry name" value="NAD(P)-binding Rossmann-fold domains"/>
    <property type="match status" value="1"/>
</dbReference>
<dbReference type="AlphaFoldDB" id="A0A174QI36"/>
<name>A0A174QI36_9FIRM</name>
<gene>
    <name evidence="3" type="primary">fcl_1</name>
    <name evidence="3" type="ORF">ERS852569_00472</name>
</gene>
<evidence type="ECO:0000313" key="4">
    <source>
        <dbReference type="Proteomes" id="UP000095762"/>
    </source>
</evidence>
<dbReference type="EMBL" id="CZBP01000003">
    <property type="protein sequence ID" value="CUP70530.1"/>
    <property type="molecule type" value="Genomic_DNA"/>
</dbReference>
<feature type="domain" description="NAD-dependent epimerase/dehydratase" evidence="2">
    <location>
        <begin position="4"/>
        <end position="248"/>
    </location>
</feature>
<evidence type="ECO:0000256" key="1">
    <source>
        <dbReference type="ARBA" id="ARBA00007637"/>
    </source>
</evidence>
<dbReference type="EC" id="1.1.1.271" evidence="3"/>
<proteinExistence type="inferred from homology"/>
<sequence length="330" mass="36889">MKSIMVTGGCGMIGSNLVKRLVKEGWDVYVADNLWRGKIENLNDENGKPVIDLDTHFFKKDLSIYEEAESVVGITDYVVHLADIVAGIDYVFSNQGELFRVNNLINSNLFAACRKAGKEKIKGLLYVGTVCSFPLTRQNMLNPEPLHEDELFPAMPESAYGWSKLMGQLEIGYLEKETGIPCCTLMFHNVYGTPTDFGERSQVIPALIRKAVNYPKEEFVVWGSGEQGRAFIHVNDIVNALVLALDKGWGHGWIQIGPSYCTSIKEIAYKVAEISGKGIVPRFDTTKPEGDKARCADYTKAKEILGWEPSVSLEEGLRESYHWIEKQIKG</sequence>
<dbReference type="Gene3D" id="3.40.50.720">
    <property type="entry name" value="NAD(P)-binding Rossmann-like Domain"/>
    <property type="match status" value="1"/>
</dbReference>
<dbReference type="InterPro" id="IPR001509">
    <property type="entry name" value="Epimerase_deHydtase"/>
</dbReference>
<dbReference type="InterPro" id="IPR036291">
    <property type="entry name" value="NAD(P)-bd_dom_sf"/>
</dbReference>
<evidence type="ECO:0000259" key="2">
    <source>
        <dbReference type="Pfam" id="PF01370"/>
    </source>
</evidence>
<dbReference type="Pfam" id="PF01370">
    <property type="entry name" value="Epimerase"/>
    <property type="match status" value="1"/>
</dbReference>
<dbReference type="GO" id="GO:0050577">
    <property type="term" value="F:GDP-L-fucose synthase activity"/>
    <property type="evidence" value="ECO:0007669"/>
    <property type="project" value="UniProtKB-EC"/>
</dbReference>
<dbReference type="Gene3D" id="3.90.25.10">
    <property type="entry name" value="UDP-galactose 4-epimerase, domain 1"/>
    <property type="match status" value="1"/>
</dbReference>
<dbReference type="PANTHER" id="PTHR43000">
    <property type="entry name" value="DTDP-D-GLUCOSE 4,6-DEHYDRATASE-RELATED"/>
    <property type="match status" value="1"/>
</dbReference>